<comment type="caution">
    <text evidence="1">The sequence shown here is derived from an EMBL/GenBank/DDBJ whole genome shotgun (WGS) entry which is preliminary data.</text>
</comment>
<name>A0A1Q4HS61_9MYCO</name>
<dbReference type="AlphaFoldDB" id="A0A1Q4HS61"/>
<sequence length="72" mass="7692">MSGFAIHGVGHEQPSATQSTQIHAVSIFVWIFSDGTDCDVDSAHVLTVRSTEAAGRDLLNILQAMHTARALT</sequence>
<evidence type="ECO:0000313" key="1">
    <source>
        <dbReference type="EMBL" id="OJZ71980.1"/>
    </source>
</evidence>
<gene>
    <name evidence="1" type="ORF">BRW65_17975</name>
</gene>
<accession>A0A1Q4HS61</accession>
<dbReference type="EMBL" id="MPNT01000016">
    <property type="protein sequence ID" value="OJZ71980.1"/>
    <property type="molecule type" value="Genomic_DNA"/>
</dbReference>
<protein>
    <submittedName>
        <fullName evidence="1">Uncharacterized protein</fullName>
    </submittedName>
</protein>
<evidence type="ECO:0000313" key="2">
    <source>
        <dbReference type="Proteomes" id="UP000186438"/>
    </source>
</evidence>
<proteinExistence type="predicted"/>
<reference evidence="1 2" key="1">
    <citation type="submission" date="2016-11" db="EMBL/GenBank/DDBJ databases">
        <title>Genome sequences of unsequenced Mycobacteria.</title>
        <authorList>
            <person name="Greninger A.L."/>
            <person name="Fang F."/>
            <person name="Jerome K.R."/>
        </authorList>
    </citation>
    <scope>NUCLEOTIDE SEQUENCE [LARGE SCALE GENOMIC DNA]</scope>
    <source>
        <strain evidence="1 2">M11</strain>
    </source>
</reference>
<keyword evidence="2" id="KW-1185">Reference proteome</keyword>
<dbReference type="Proteomes" id="UP000186438">
    <property type="component" value="Unassembled WGS sequence"/>
</dbReference>
<dbReference type="STRING" id="53378.BRW65_17975"/>
<organism evidence="1 2">
    <name type="scientific">Mycobacterium paraffinicum</name>
    <dbReference type="NCBI Taxonomy" id="53378"/>
    <lineage>
        <taxon>Bacteria</taxon>
        <taxon>Bacillati</taxon>
        <taxon>Actinomycetota</taxon>
        <taxon>Actinomycetes</taxon>
        <taxon>Mycobacteriales</taxon>
        <taxon>Mycobacteriaceae</taxon>
        <taxon>Mycobacterium</taxon>
    </lineage>
</organism>